<dbReference type="PANTHER" id="PTHR38445:SF9">
    <property type="entry name" value="HTH-TYPE TRANSCRIPTIONAL REPRESSOR YTRA"/>
    <property type="match status" value="1"/>
</dbReference>
<dbReference type="GO" id="GO:0003677">
    <property type="term" value="F:DNA binding"/>
    <property type="evidence" value="ECO:0007669"/>
    <property type="project" value="UniProtKB-KW"/>
</dbReference>
<evidence type="ECO:0000256" key="1">
    <source>
        <dbReference type="ARBA" id="ARBA00023015"/>
    </source>
</evidence>
<dbReference type="PROSITE" id="PS50949">
    <property type="entry name" value="HTH_GNTR"/>
    <property type="match status" value="1"/>
</dbReference>
<dbReference type="Proteomes" id="UP000095512">
    <property type="component" value="Unassembled WGS sequence"/>
</dbReference>
<name>A0A174R6C8_9FIRM</name>
<dbReference type="AlphaFoldDB" id="A0A174R6C8"/>
<dbReference type="CDD" id="cd07377">
    <property type="entry name" value="WHTH_GntR"/>
    <property type="match status" value="1"/>
</dbReference>
<dbReference type="Pfam" id="PF00392">
    <property type="entry name" value="GntR"/>
    <property type="match status" value="1"/>
</dbReference>
<dbReference type="InterPro" id="IPR036390">
    <property type="entry name" value="WH_DNA-bd_sf"/>
</dbReference>
<proteinExistence type="predicted"/>
<evidence type="ECO:0000313" key="5">
    <source>
        <dbReference type="EMBL" id="CUP81072.1"/>
    </source>
</evidence>
<dbReference type="SMART" id="SM00345">
    <property type="entry name" value="HTH_GNTR"/>
    <property type="match status" value="1"/>
</dbReference>
<feature type="domain" description="HTH gntR-type" evidence="4">
    <location>
        <begin position="1"/>
        <end position="69"/>
    </location>
</feature>
<dbReference type="InterPro" id="IPR036388">
    <property type="entry name" value="WH-like_DNA-bd_sf"/>
</dbReference>
<evidence type="ECO:0000256" key="3">
    <source>
        <dbReference type="ARBA" id="ARBA00023163"/>
    </source>
</evidence>
<accession>A0A174R6C8</accession>
<gene>
    <name evidence="5" type="ORF">ERS852480_04147</name>
</gene>
<dbReference type="RefSeq" id="WP_057572639.1">
    <property type="nucleotide sequence ID" value="NZ_CATYWZ010000048.1"/>
</dbReference>
<keyword evidence="3" id="KW-0804">Transcription</keyword>
<evidence type="ECO:0000313" key="6">
    <source>
        <dbReference type="Proteomes" id="UP000095512"/>
    </source>
</evidence>
<evidence type="ECO:0000259" key="4">
    <source>
        <dbReference type="PROSITE" id="PS50949"/>
    </source>
</evidence>
<evidence type="ECO:0000256" key="2">
    <source>
        <dbReference type="ARBA" id="ARBA00023125"/>
    </source>
</evidence>
<dbReference type="InterPro" id="IPR000524">
    <property type="entry name" value="Tscrpt_reg_HTH_GntR"/>
</dbReference>
<sequence>MTLYKELSRKIKFGILRGDYPPGSRLPSLRVLAEQEKCNQATVKRAMQILGQEHLVSPKHTTGIFVTDDLLLIQRLRYKEQADLTRKLYERLMPLGYSRGEILIMIQECGYGRPV</sequence>
<organism evidence="5 6">
    <name type="scientific">Enterocloster clostridioformis</name>
    <dbReference type="NCBI Taxonomy" id="1531"/>
    <lineage>
        <taxon>Bacteria</taxon>
        <taxon>Bacillati</taxon>
        <taxon>Bacillota</taxon>
        <taxon>Clostridia</taxon>
        <taxon>Lachnospirales</taxon>
        <taxon>Lachnospiraceae</taxon>
        <taxon>Enterocloster</taxon>
    </lineage>
</organism>
<dbReference type="SUPFAM" id="SSF46785">
    <property type="entry name" value="Winged helix' DNA-binding domain"/>
    <property type="match status" value="1"/>
</dbReference>
<dbReference type="PANTHER" id="PTHR38445">
    <property type="entry name" value="HTH-TYPE TRANSCRIPTIONAL REPRESSOR YTRA"/>
    <property type="match status" value="1"/>
</dbReference>
<protein>
    <submittedName>
        <fullName evidence="5">Putative transcriptional regulator</fullName>
    </submittedName>
</protein>
<dbReference type="Gene3D" id="1.10.10.10">
    <property type="entry name" value="Winged helix-like DNA-binding domain superfamily/Winged helix DNA-binding domain"/>
    <property type="match status" value="1"/>
</dbReference>
<keyword evidence="2" id="KW-0238">DNA-binding</keyword>
<dbReference type="GO" id="GO:0003700">
    <property type="term" value="F:DNA-binding transcription factor activity"/>
    <property type="evidence" value="ECO:0007669"/>
    <property type="project" value="InterPro"/>
</dbReference>
<dbReference type="EMBL" id="CZAB01000053">
    <property type="protein sequence ID" value="CUP81072.1"/>
    <property type="molecule type" value="Genomic_DNA"/>
</dbReference>
<keyword evidence="1" id="KW-0805">Transcription regulation</keyword>
<reference evidence="5 6" key="1">
    <citation type="submission" date="2015-09" db="EMBL/GenBank/DDBJ databases">
        <authorList>
            <consortium name="Pathogen Informatics"/>
        </authorList>
    </citation>
    <scope>NUCLEOTIDE SEQUENCE [LARGE SCALE GENOMIC DNA]</scope>
    <source>
        <strain evidence="5 6">2789STDY5834865</strain>
    </source>
</reference>